<feature type="transmembrane region" description="Helical" evidence="6">
    <location>
        <begin position="67"/>
        <end position="88"/>
    </location>
</feature>
<feature type="transmembrane region" description="Helical" evidence="6">
    <location>
        <begin position="236"/>
        <end position="254"/>
    </location>
</feature>
<gene>
    <name evidence="8" type="ORF">A3C58_01470</name>
</gene>
<dbReference type="Pfam" id="PF04932">
    <property type="entry name" value="Wzy_C"/>
    <property type="match status" value="1"/>
</dbReference>
<dbReference type="EMBL" id="MHOR01000030">
    <property type="protein sequence ID" value="OGZ66523.1"/>
    <property type="molecule type" value="Genomic_DNA"/>
</dbReference>
<dbReference type="InterPro" id="IPR019734">
    <property type="entry name" value="TPR_rpt"/>
</dbReference>
<evidence type="ECO:0000256" key="3">
    <source>
        <dbReference type="ARBA" id="ARBA00022989"/>
    </source>
</evidence>
<dbReference type="InterPro" id="IPR051533">
    <property type="entry name" value="WaaL-like"/>
</dbReference>
<evidence type="ECO:0000256" key="2">
    <source>
        <dbReference type="ARBA" id="ARBA00022692"/>
    </source>
</evidence>
<dbReference type="PROSITE" id="PS50005">
    <property type="entry name" value="TPR"/>
    <property type="match status" value="1"/>
</dbReference>
<evidence type="ECO:0000256" key="1">
    <source>
        <dbReference type="ARBA" id="ARBA00004141"/>
    </source>
</evidence>
<dbReference type="InterPro" id="IPR007016">
    <property type="entry name" value="O-antigen_ligase-rel_domated"/>
</dbReference>
<feature type="transmembrane region" description="Helical" evidence="6">
    <location>
        <begin position="43"/>
        <end position="60"/>
    </location>
</feature>
<evidence type="ECO:0000259" key="7">
    <source>
        <dbReference type="Pfam" id="PF04932"/>
    </source>
</evidence>
<sequence length="674" mass="78003">MIFLSFLSFTFFIQKQSKKQKLLYGALFLLFVFTILISGSRAGYLGLLTGFLYFFLWYPYPKKYKMLKIVAASLLLLSILVVLLFNFFPQLGEKNNILKVIANRVSIQKITMDILGVRLPIWNMTLEAVGDKPILGWGPENFYIGFEKYYNPVPFSHPVLLWDRPHNILLDILVSSGIFSLVLYIAFWVILFWKLGQTKKSQKKDDYYTDNTIKIHGVQAMFIGYLIVLFFNFDSFATYVISFFFIGYSFYLIYFSKEKIVLLPPKNVFFNKKSLVFTYLAIVVMFLWFWNIKPLYLNEKIAYIKNLASRRHCKQTFNILNNDKWDKLGIIKPYAILLYSDIVKSCAFMEPEKEVEYSQQVVHLLKTAADAQPKFSRIWVFMGGFTNVLAAREENADSKKALVKEAIGQLQTAIQLSPGRQEALAEMGKSYLIAQDYLTMKKIGQDCIAIDSRFGECYFQLGLAQIFLGDQENGKKNIDLAIANSYNYNPMYKQLAVAYMSQKNWPYALAAYQKFSTLDETLYPVAAASYYATLAFLYDKAGDYEKAGLTAIKVFNLQPDNPETLTFIKLLLGKRPNDPILNSSLAFIYFKPGPKQELSKARAIYLQLFNNDPKNTEYLSYLILIHHQLKEYELTYLRAVQLIQLNPPSKAGMEELIQTLPSEYWERYLRETQQ</sequence>
<keyword evidence="2 6" id="KW-0812">Transmembrane</keyword>
<dbReference type="STRING" id="1802205.A3C58_01470"/>
<dbReference type="SUPFAM" id="SSF48452">
    <property type="entry name" value="TPR-like"/>
    <property type="match status" value="2"/>
</dbReference>
<keyword evidence="4 6" id="KW-0472">Membrane</keyword>
<organism evidence="8 9">
    <name type="scientific">Candidatus Staskawiczbacteria bacterium RIFCSPHIGHO2_02_FULL_34_10</name>
    <dbReference type="NCBI Taxonomy" id="1802205"/>
    <lineage>
        <taxon>Bacteria</taxon>
        <taxon>Candidatus Staskawicziibacteriota</taxon>
    </lineage>
</organism>
<dbReference type="SMART" id="SM00028">
    <property type="entry name" value="TPR"/>
    <property type="match status" value="3"/>
</dbReference>
<name>A0A1G2HVP2_9BACT</name>
<dbReference type="InterPro" id="IPR011990">
    <property type="entry name" value="TPR-like_helical_dom_sf"/>
</dbReference>
<dbReference type="PANTHER" id="PTHR37422">
    <property type="entry name" value="TEICHURONIC ACID BIOSYNTHESIS PROTEIN TUAE"/>
    <property type="match status" value="1"/>
</dbReference>
<keyword evidence="3 6" id="KW-1133">Transmembrane helix</keyword>
<dbReference type="PANTHER" id="PTHR37422:SF17">
    <property type="entry name" value="O-ANTIGEN LIGASE"/>
    <property type="match status" value="1"/>
</dbReference>
<reference evidence="8 9" key="1">
    <citation type="journal article" date="2016" name="Nat. Commun.">
        <title>Thousands of microbial genomes shed light on interconnected biogeochemical processes in an aquifer system.</title>
        <authorList>
            <person name="Anantharaman K."/>
            <person name="Brown C.T."/>
            <person name="Hug L.A."/>
            <person name="Sharon I."/>
            <person name="Castelle C.J."/>
            <person name="Probst A.J."/>
            <person name="Thomas B.C."/>
            <person name="Singh A."/>
            <person name="Wilkins M.J."/>
            <person name="Karaoz U."/>
            <person name="Brodie E.L."/>
            <person name="Williams K.H."/>
            <person name="Hubbard S.S."/>
            <person name="Banfield J.F."/>
        </authorList>
    </citation>
    <scope>NUCLEOTIDE SEQUENCE [LARGE SCALE GENOMIC DNA]</scope>
</reference>
<feature type="transmembrane region" description="Helical" evidence="6">
    <location>
        <begin position="275"/>
        <end position="292"/>
    </location>
</feature>
<accession>A0A1G2HVP2</accession>
<feature type="repeat" description="TPR" evidence="5">
    <location>
        <begin position="528"/>
        <end position="561"/>
    </location>
</feature>
<proteinExistence type="predicted"/>
<evidence type="ECO:0000313" key="8">
    <source>
        <dbReference type="EMBL" id="OGZ66523.1"/>
    </source>
</evidence>
<comment type="subcellular location">
    <subcellularLocation>
        <location evidence="1">Membrane</location>
        <topology evidence="1">Multi-pass membrane protein</topology>
    </subcellularLocation>
</comment>
<dbReference type="GO" id="GO:0016020">
    <property type="term" value="C:membrane"/>
    <property type="evidence" value="ECO:0007669"/>
    <property type="project" value="UniProtKB-SubCell"/>
</dbReference>
<keyword evidence="5" id="KW-0802">TPR repeat</keyword>
<feature type="transmembrane region" description="Helical" evidence="6">
    <location>
        <begin position="21"/>
        <end position="37"/>
    </location>
</feature>
<feature type="transmembrane region" description="Helical" evidence="6">
    <location>
        <begin position="213"/>
        <end position="230"/>
    </location>
</feature>
<feature type="domain" description="O-antigen ligase-related" evidence="7">
    <location>
        <begin position="27"/>
        <end position="185"/>
    </location>
</feature>
<dbReference type="Gene3D" id="1.25.40.10">
    <property type="entry name" value="Tetratricopeptide repeat domain"/>
    <property type="match status" value="1"/>
</dbReference>
<dbReference type="Proteomes" id="UP000178380">
    <property type="component" value="Unassembled WGS sequence"/>
</dbReference>
<comment type="caution">
    <text evidence="8">The sequence shown here is derived from an EMBL/GenBank/DDBJ whole genome shotgun (WGS) entry which is preliminary data.</text>
</comment>
<evidence type="ECO:0000256" key="5">
    <source>
        <dbReference type="PROSITE-ProRule" id="PRU00339"/>
    </source>
</evidence>
<evidence type="ECO:0000256" key="6">
    <source>
        <dbReference type="SAM" id="Phobius"/>
    </source>
</evidence>
<dbReference type="AlphaFoldDB" id="A0A1G2HVP2"/>
<feature type="transmembrane region" description="Helical" evidence="6">
    <location>
        <begin position="168"/>
        <end position="193"/>
    </location>
</feature>
<evidence type="ECO:0000313" key="9">
    <source>
        <dbReference type="Proteomes" id="UP000178380"/>
    </source>
</evidence>
<evidence type="ECO:0000256" key="4">
    <source>
        <dbReference type="ARBA" id="ARBA00023136"/>
    </source>
</evidence>
<protein>
    <recommendedName>
        <fullName evidence="7">O-antigen ligase-related domain-containing protein</fullName>
    </recommendedName>
</protein>